<gene>
    <name evidence="3" type="ORF">CH339_00185</name>
</gene>
<dbReference type="OrthoDB" id="7299818at2"/>
<organism evidence="3 4">
    <name type="scientific">Rhodobium orientis</name>
    <dbReference type="NCBI Taxonomy" id="34017"/>
    <lineage>
        <taxon>Bacteria</taxon>
        <taxon>Pseudomonadati</taxon>
        <taxon>Pseudomonadota</taxon>
        <taxon>Alphaproteobacteria</taxon>
        <taxon>Hyphomicrobiales</taxon>
        <taxon>Rhodobiaceae</taxon>
        <taxon>Rhodobium</taxon>
    </lineage>
</organism>
<dbReference type="InterPro" id="IPR025538">
    <property type="entry name" value="DUF4424"/>
</dbReference>
<name>A0A327JV93_9HYPH</name>
<evidence type="ECO:0000313" key="4">
    <source>
        <dbReference type="Proteomes" id="UP000249299"/>
    </source>
</evidence>
<reference evidence="3 4" key="1">
    <citation type="submission" date="2017-07" db="EMBL/GenBank/DDBJ databases">
        <title>Draft Genome Sequences of Select Purple Nonsulfur Bacteria.</title>
        <authorList>
            <person name="Lasarre B."/>
            <person name="Mckinlay J.B."/>
        </authorList>
    </citation>
    <scope>NUCLEOTIDE SEQUENCE [LARGE SCALE GENOMIC DNA]</scope>
    <source>
        <strain evidence="3 4">DSM 11290</strain>
    </source>
</reference>
<dbReference type="EMBL" id="NPEV01000001">
    <property type="protein sequence ID" value="RAI29991.1"/>
    <property type="molecule type" value="Genomic_DNA"/>
</dbReference>
<dbReference type="Proteomes" id="UP000249299">
    <property type="component" value="Unassembled WGS sequence"/>
</dbReference>
<evidence type="ECO:0000256" key="1">
    <source>
        <dbReference type="SAM" id="MobiDB-lite"/>
    </source>
</evidence>
<dbReference type="AlphaFoldDB" id="A0A327JV93"/>
<feature type="domain" description="DUF4424" evidence="2">
    <location>
        <begin position="223"/>
        <end position="526"/>
    </location>
</feature>
<dbReference type="Pfam" id="PF14415">
    <property type="entry name" value="DUF4424"/>
    <property type="match status" value="1"/>
</dbReference>
<sequence length="532" mass="57860">MSARSRPMAFRCACRTAGRSARTAARASIPGACATRPGGPERCPKACFPPPSPSPMANGRSTTSLPRPQSILRPRCWRAARPSARERSPSGPARCAMPILPAGSTPMAAPGSMRSCASPSPNATAGSSSFPPSPRPQTGTPSAGPFRPTGSSRRSPRPRQSACAPNRAFCYFRRESFPAGAQLCRRRHLPEGLMQSAHAAPRPLAAVIAATLLAVAMSAPARANDSAARIDAGGLVFTQSGAIQMAEEDLYLARDEVRVRYLFRNTSDKDVTTLVAFPLPKLTIGDDVNYSVNASDPENFVDFKAAVDGEPVPFETQVRATRFGVDVTDVLRAYDVPLTGITTDPDEADLLYQRLNTLPEPDRQELESYGVMDWSSAWIGDNKPIASFHWQAEVIFYWQQTFPANETIEVTHSYRPVPGVFFLDASMLEPGSEFARKYCADAGFRRGVSRLVKRSRHNMIHGNDLRYVLTTGNNWLGPIGRFSLTIDKGTPDALLSLCIDGIEKTGPTTFVHRAENFSPEKDIDVLFAVPME</sequence>
<comment type="caution">
    <text evidence="3">The sequence shown here is derived from an EMBL/GenBank/DDBJ whole genome shotgun (WGS) entry which is preliminary data.</text>
</comment>
<feature type="region of interest" description="Disordered" evidence="1">
    <location>
        <begin position="23"/>
        <end position="162"/>
    </location>
</feature>
<feature type="compositionally biased region" description="Low complexity" evidence="1">
    <location>
        <begin position="145"/>
        <end position="161"/>
    </location>
</feature>
<evidence type="ECO:0000259" key="2">
    <source>
        <dbReference type="Pfam" id="PF14415"/>
    </source>
</evidence>
<feature type="compositionally biased region" description="Polar residues" evidence="1">
    <location>
        <begin position="115"/>
        <end position="141"/>
    </location>
</feature>
<proteinExistence type="predicted"/>
<accession>A0A327JV93</accession>
<dbReference type="Gene3D" id="2.60.40.3680">
    <property type="match status" value="2"/>
</dbReference>
<keyword evidence="4" id="KW-1185">Reference proteome</keyword>
<protein>
    <recommendedName>
        <fullName evidence="2">DUF4424 domain-containing protein</fullName>
    </recommendedName>
</protein>
<evidence type="ECO:0000313" key="3">
    <source>
        <dbReference type="EMBL" id="RAI29991.1"/>
    </source>
</evidence>